<keyword evidence="4" id="KW-1185">Reference proteome</keyword>
<reference evidence="3" key="1">
    <citation type="journal article" date="2014" name="Int. J. Syst. Evol. Microbiol.">
        <title>Complete genome sequence of Corynebacterium casei LMG S-19264T (=DSM 44701T), isolated from a smear-ripened cheese.</title>
        <authorList>
            <consortium name="US DOE Joint Genome Institute (JGI-PGF)"/>
            <person name="Walter F."/>
            <person name="Albersmeier A."/>
            <person name="Kalinowski J."/>
            <person name="Ruckert C."/>
        </authorList>
    </citation>
    <scope>NUCLEOTIDE SEQUENCE</scope>
    <source>
        <strain evidence="3">CGMCC 1.14988</strain>
    </source>
</reference>
<feature type="domain" description="Septum formation-related" evidence="2">
    <location>
        <begin position="95"/>
        <end position="181"/>
    </location>
</feature>
<accession>A0A8J3A5R7</accession>
<proteinExistence type="predicted"/>
<dbReference type="EMBL" id="BMHA01000002">
    <property type="protein sequence ID" value="GGI03877.1"/>
    <property type="molecule type" value="Genomic_DNA"/>
</dbReference>
<evidence type="ECO:0000313" key="4">
    <source>
        <dbReference type="Proteomes" id="UP000650511"/>
    </source>
</evidence>
<evidence type="ECO:0000259" key="2">
    <source>
        <dbReference type="Pfam" id="PF13845"/>
    </source>
</evidence>
<evidence type="ECO:0000313" key="3">
    <source>
        <dbReference type="EMBL" id="GGI03877.1"/>
    </source>
</evidence>
<organism evidence="3 4">
    <name type="scientific">Egicoccus halophilus</name>
    <dbReference type="NCBI Taxonomy" id="1670830"/>
    <lineage>
        <taxon>Bacteria</taxon>
        <taxon>Bacillati</taxon>
        <taxon>Actinomycetota</taxon>
        <taxon>Nitriliruptoria</taxon>
        <taxon>Egicoccales</taxon>
        <taxon>Egicoccaceae</taxon>
        <taxon>Egicoccus</taxon>
    </lineage>
</organism>
<reference evidence="3" key="2">
    <citation type="submission" date="2020-09" db="EMBL/GenBank/DDBJ databases">
        <authorList>
            <person name="Sun Q."/>
            <person name="Zhou Y."/>
        </authorList>
    </citation>
    <scope>NUCLEOTIDE SEQUENCE</scope>
    <source>
        <strain evidence="3">CGMCC 1.14988</strain>
    </source>
</reference>
<dbReference type="Pfam" id="PF13845">
    <property type="entry name" value="Septum_form"/>
    <property type="match status" value="1"/>
</dbReference>
<sequence length="200" mass="21318">MTTPPPPTPPGQPGPDVAPGDQAPLPTGPQPDRTTADRLRGLARFAVPVVVLGIGAFSVFGQADRDDDGAIVEAGAVTADDLRVGDCFDDEGTFETDETVQFEAVAGVPCTEPHDNEVFHEFELTGESLPSEEEIFTQVDAACLPAFDAFVGLAYEESELDLFPMWPTADSWRLGDRTATCALFALDGSTLQGSMRDSQR</sequence>
<dbReference type="AlphaFoldDB" id="A0A8J3A5R7"/>
<evidence type="ECO:0000256" key="1">
    <source>
        <dbReference type="SAM" id="MobiDB-lite"/>
    </source>
</evidence>
<dbReference type="RefSeq" id="WP_130650882.1">
    <property type="nucleotide sequence ID" value="NZ_BMHA01000002.1"/>
</dbReference>
<name>A0A8J3A5R7_9ACTN</name>
<dbReference type="OrthoDB" id="3628931at2"/>
<feature type="region of interest" description="Disordered" evidence="1">
    <location>
        <begin position="1"/>
        <end position="35"/>
    </location>
</feature>
<comment type="caution">
    <text evidence="3">The sequence shown here is derived from an EMBL/GenBank/DDBJ whole genome shotgun (WGS) entry which is preliminary data.</text>
</comment>
<dbReference type="Proteomes" id="UP000650511">
    <property type="component" value="Unassembled WGS sequence"/>
</dbReference>
<feature type="compositionally biased region" description="Pro residues" evidence="1">
    <location>
        <begin position="1"/>
        <end position="13"/>
    </location>
</feature>
<protein>
    <recommendedName>
        <fullName evidence="2">Septum formation-related domain-containing protein</fullName>
    </recommendedName>
</protein>
<dbReference type="InterPro" id="IPR026004">
    <property type="entry name" value="Septum_form"/>
</dbReference>
<gene>
    <name evidence="3" type="ORF">GCM10011354_06240</name>
</gene>